<evidence type="ECO:0000313" key="2">
    <source>
        <dbReference type="EMBL" id="RDD63320.1"/>
    </source>
</evidence>
<accession>A0A369TDF7</accession>
<name>A0A369TDF7_9PROT</name>
<keyword evidence="3" id="KW-1185">Reference proteome</keyword>
<dbReference type="Proteomes" id="UP000253941">
    <property type="component" value="Unassembled WGS sequence"/>
</dbReference>
<comment type="caution">
    <text evidence="2">The sequence shown here is derived from an EMBL/GenBank/DDBJ whole genome shotgun (WGS) entry which is preliminary data.</text>
</comment>
<feature type="coiled-coil region" evidence="1">
    <location>
        <begin position="23"/>
        <end position="50"/>
    </location>
</feature>
<evidence type="ECO:0000313" key="3">
    <source>
        <dbReference type="Proteomes" id="UP000253941"/>
    </source>
</evidence>
<reference evidence="2 3" key="1">
    <citation type="submission" date="2018-07" db="EMBL/GenBank/DDBJ databases">
        <title>Venubactetium sediminum gen. nov., sp. nov., isolated from a marine solar saltern.</title>
        <authorList>
            <person name="Wang S."/>
        </authorList>
    </citation>
    <scope>NUCLEOTIDE SEQUENCE [LARGE SCALE GENOMIC DNA]</scope>
    <source>
        <strain evidence="2 3">WD2A32</strain>
    </source>
</reference>
<protein>
    <submittedName>
        <fullName evidence="2">Uncharacterized protein</fullName>
    </submittedName>
</protein>
<dbReference type="EMBL" id="QPMH01000002">
    <property type="protein sequence ID" value="RDD63320.1"/>
    <property type="molecule type" value="Genomic_DNA"/>
</dbReference>
<gene>
    <name evidence="2" type="ORF">DRB17_02400</name>
</gene>
<sequence length="77" mass="8534">MLGMASATALAQNGGYKAEYCEQVMTEQEMKALQEQLAEAQSDEEKTRILWENMDKAIQRAQEMPEGTGGKACEFGK</sequence>
<dbReference type="AlphaFoldDB" id="A0A369TDF7"/>
<organism evidence="2 3">
    <name type="scientific">Ferruginivarius sediminum</name>
    <dbReference type="NCBI Taxonomy" id="2661937"/>
    <lineage>
        <taxon>Bacteria</taxon>
        <taxon>Pseudomonadati</taxon>
        <taxon>Pseudomonadota</taxon>
        <taxon>Alphaproteobacteria</taxon>
        <taxon>Rhodospirillales</taxon>
        <taxon>Rhodospirillaceae</taxon>
        <taxon>Ferruginivarius</taxon>
    </lineage>
</organism>
<evidence type="ECO:0000256" key="1">
    <source>
        <dbReference type="SAM" id="Coils"/>
    </source>
</evidence>
<proteinExistence type="predicted"/>
<keyword evidence="1" id="KW-0175">Coiled coil</keyword>